<evidence type="ECO:0000256" key="8">
    <source>
        <dbReference type="SAM" id="Phobius"/>
    </source>
</evidence>
<keyword evidence="2" id="KW-1003">Cell membrane</keyword>
<comment type="subcellular location">
    <subcellularLocation>
        <location evidence="1">Cell membrane</location>
        <topology evidence="1">Multi-pass membrane protein</topology>
    </subcellularLocation>
</comment>
<feature type="transmembrane region" description="Helical" evidence="8">
    <location>
        <begin position="85"/>
        <end position="106"/>
    </location>
</feature>
<keyword evidence="6 8" id="KW-1133">Transmembrane helix</keyword>
<feature type="transmembrane region" description="Helical" evidence="8">
    <location>
        <begin position="284"/>
        <end position="306"/>
    </location>
</feature>
<sequence length="502" mass="57285">MATLNKTTSLSSSNGIFSWQGATLFIVALTLYRILSITQGHVSLFYDEAYYYHWSLNPDWGYYSKPPMVAWIIAFTTTLFGDNDFAVKLGAPLLYSLTAGVIYQIAKRLWNPKAAACSALVFCSAPLVGFNSLFITTDAPLLFFWALSTWLFIIATETNSWKDWVLLGFSVGCGMMSKYTMALLPLGLFIYMGFAEKHRSQLATLKPWTAAIIAGLIFSLNIYWNYQHDFVTLSHTSEISQLDKKLFNPDKLAEFLLSQILVLGPIWSYFLIRQWLRREARSAISQSGVLLAIFLPLIIVICTQALLSRAFINWAAPCLIAASLWVGFYLSSQTPKKILLGLVIQLSMISLFYHWPIILESAGIERTRKVDPFQRTQSWPELAKQLQPALEANPEALITSPSRKLLAYMSFYAEPGKLRVARWNPNKESIRDYYDLFFNLREYKNTADKKFILISETPAGDKFLAQFEQCNSPQHYTETVFSDLTRHIYLYECTEFKGYINE</sequence>
<dbReference type="EMBL" id="AP014546">
    <property type="protein sequence ID" value="BBB29594.1"/>
    <property type="molecule type" value="Genomic_DNA"/>
</dbReference>
<feature type="transmembrane region" description="Helical" evidence="8">
    <location>
        <begin position="16"/>
        <end position="35"/>
    </location>
</feature>
<feature type="transmembrane region" description="Helical" evidence="8">
    <location>
        <begin position="112"/>
        <end position="134"/>
    </location>
</feature>
<feature type="transmembrane region" description="Helical" evidence="8">
    <location>
        <begin position="312"/>
        <end position="331"/>
    </location>
</feature>
<dbReference type="GO" id="GO:0009103">
    <property type="term" value="P:lipopolysaccharide biosynthetic process"/>
    <property type="evidence" value="ECO:0007669"/>
    <property type="project" value="UniProtKB-ARBA"/>
</dbReference>
<feature type="transmembrane region" description="Helical" evidence="8">
    <location>
        <begin position="141"/>
        <end position="158"/>
    </location>
</feature>
<accession>A0A7R6SVI3</accession>
<dbReference type="RefSeq" id="WP_201350201.1">
    <property type="nucleotide sequence ID" value="NZ_AP014546.1"/>
</dbReference>
<name>A0A7R6SVI3_9GAMM</name>
<evidence type="ECO:0000256" key="7">
    <source>
        <dbReference type="ARBA" id="ARBA00023136"/>
    </source>
</evidence>
<evidence type="ECO:0000256" key="1">
    <source>
        <dbReference type="ARBA" id="ARBA00004651"/>
    </source>
</evidence>
<dbReference type="AlphaFoldDB" id="A0A7R6SVI3"/>
<evidence type="ECO:0000313" key="10">
    <source>
        <dbReference type="EMBL" id="BBB29594.1"/>
    </source>
</evidence>
<evidence type="ECO:0000259" key="9">
    <source>
        <dbReference type="Pfam" id="PF13231"/>
    </source>
</evidence>
<keyword evidence="5 8" id="KW-0812">Transmembrane</keyword>
<evidence type="ECO:0000313" key="11">
    <source>
        <dbReference type="Proteomes" id="UP000595332"/>
    </source>
</evidence>
<keyword evidence="3" id="KW-0328">Glycosyltransferase</keyword>
<dbReference type="InterPro" id="IPR038731">
    <property type="entry name" value="RgtA/B/C-like"/>
</dbReference>
<gene>
    <name evidence="10" type="ORF">NEJAP_1642</name>
</gene>
<keyword evidence="7 8" id="KW-0472">Membrane</keyword>
<evidence type="ECO:0000256" key="3">
    <source>
        <dbReference type="ARBA" id="ARBA00022676"/>
    </source>
</evidence>
<evidence type="ECO:0000256" key="4">
    <source>
        <dbReference type="ARBA" id="ARBA00022679"/>
    </source>
</evidence>
<reference evidence="10 11" key="1">
    <citation type="journal article" date="2008" name="Int. J. Syst. Evol. Microbiol.">
        <title>Neptunomonas japonica sp. nov., an Osedax japonicus symbiont-like bacterium isolated from sediment adjacent to sperm whale carcasses off Kagoshima, Japan.</title>
        <authorList>
            <person name="Miyazaki M."/>
            <person name="Nogi Y."/>
            <person name="Fujiwara Y."/>
            <person name="Kawato M."/>
            <person name="Kubokawa K."/>
            <person name="Horikoshi K."/>
        </authorList>
    </citation>
    <scope>NUCLEOTIDE SEQUENCE [LARGE SCALE GENOMIC DNA]</scope>
    <source>
        <strain evidence="10 11">JAMM 1380</strain>
    </source>
</reference>
<feature type="domain" description="Glycosyltransferase RgtA/B/C/D-like" evidence="9">
    <location>
        <begin position="64"/>
        <end position="224"/>
    </location>
</feature>
<dbReference type="Pfam" id="PF13231">
    <property type="entry name" value="PMT_2"/>
    <property type="match status" value="1"/>
</dbReference>
<feature type="transmembrane region" description="Helical" evidence="8">
    <location>
        <begin position="252"/>
        <end position="272"/>
    </location>
</feature>
<organism evidence="10 11">
    <name type="scientific">Neptunomonas japonica JAMM 1380</name>
    <dbReference type="NCBI Taxonomy" id="1441457"/>
    <lineage>
        <taxon>Bacteria</taxon>
        <taxon>Pseudomonadati</taxon>
        <taxon>Pseudomonadota</taxon>
        <taxon>Gammaproteobacteria</taxon>
        <taxon>Oceanospirillales</taxon>
        <taxon>Oceanospirillaceae</taxon>
        <taxon>Neptunomonas</taxon>
    </lineage>
</organism>
<dbReference type="PANTHER" id="PTHR33908:SF11">
    <property type="entry name" value="MEMBRANE PROTEIN"/>
    <property type="match status" value="1"/>
</dbReference>
<protein>
    <submittedName>
        <fullName evidence="10">Glycosyl transferase family 39</fullName>
    </submittedName>
</protein>
<feature type="transmembrane region" description="Helical" evidence="8">
    <location>
        <begin position="164"/>
        <end position="191"/>
    </location>
</feature>
<dbReference type="PANTHER" id="PTHR33908">
    <property type="entry name" value="MANNOSYLTRANSFERASE YKCB-RELATED"/>
    <property type="match status" value="1"/>
</dbReference>
<dbReference type="GO" id="GO:0016763">
    <property type="term" value="F:pentosyltransferase activity"/>
    <property type="evidence" value="ECO:0007669"/>
    <property type="project" value="TreeGrafter"/>
</dbReference>
<evidence type="ECO:0000256" key="2">
    <source>
        <dbReference type="ARBA" id="ARBA00022475"/>
    </source>
</evidence>
<feature type="transmembrane region" description="Helical" evidence="8">
    <location>
        <begin position="338"/>
        <end position="358"/>
    </location>
</feature>
<feature type="transmembrane region" description="Helical" evidence="8">
    <location>
        <begin position="203"/>
        <end position="224"/>
    </location>
</feature>
<dbReference type="InterPro" id="IPR050297">
    <property type="entry name" value="LipidA_mod_glycosyltrf_83"/>
</dbReference>
<dbReference type="KEGG" id="njp:NEJAP_1642"/>
<keyword evidence="11" id="KW-1185">Reference proteome</keyword>
<dbReference type="GO" id="GO:0005886">
    <property type="term" value="C:plasma membrane"/>
    <property type="evidence" value="ECO:0007669"/>
    <property type="project" value="UniProtKB-SubCell"/>
</dbReference>
<keyword evidence="4 10" id="KW-0808">Transferase</keyword>
<dbReference type="Proteomes" id="UP000595332">
    <property type="component" value="Chromosome"/>
</dbReference>
<evidence type="ECO:0000256" key="6">
    <source>
        <dbReference type="ARBA" id="ARBA00022989"/>
    </source>
</evidence>
<proteinExistence type="predicted"/>
<evidence type="ECO:0000256" key="5">
    <source>
        <dbReference type="ARBA" id="ARBA00022692"/>
    </source>
</evidence>